<dbReference type="Proteomes" id="UP000591131">
    <property type="component" value="Unassembled WGS sequence"/>
</dbReference>
<gene>
    <name evidence="1" type="ORF">FOL47_006454</name>
</gene>
<keyword evidence="2" id="KW-1185">Reference proteome</keyword>
<proteinExistence type="predicted"/>
<sequence length="67" mass="7464">MNTDEDGIPDVKQYISRVCAEVGGEEQIGLFVCGPVPLQNACWSAYLHCRNSFNNVAGFHAEVFRFI</sequence>
<name>A0A7J6MXE3_PERCH</name>
<evidence type="ECO:0008006" key="3">
    <source>
        <dbReference type="Google" id="ProtNLM"/>
    </source>
</evidence>
<dbReference type="AlphaFoldDB" id="A0A7J6MXE3"/>
<dbReference type="EMBL" id="JAAPAO010000036">
    <property type="protein sequence ID" value="KAF4676298.1"/>
    <property type="molecule type" value="Genomic_DNA"/>
</dbReference>
<organism evidence="1 2">
    <name type="scientific">Perkinsus chesapeaki</name>
    <name type="common">Clam parasite</name>
    <name type="synonym">Perkinsus andrewsi</name>
    <dbReference type="NCBI Taxonomy" id="330153"/>
    <lineage>
        <taxon>Eukaryota</taxon>
        <taxon>Sar</taxon>
        <taxon>Alveolata</taxon>
        <taxon>Perkinsozoa</taxon>
        <taxon>Perkinsea</taxon>
        <taxon>Perkinsida</taxon>
        <taxon>Perkinsidae</taxon>
        <taxon>Perkinsus</taxon>
    </lineage>
</organism>
<protein>
    <recommendedName>
        <fullName evidence="3">Ferric reductase NAD binding domain-containing protein</fullName>
    </recommendedName>
</protein>
<evidence type="ECO:0000313" key="1">
    <source>
        <dbReference type="EMBL" id="KAF4676298.1"/>
    </source>
</evidence>
<evidence type="ECO:0000313" key="2">
    <source>
        <dbReference type="Proteomes" id="UP000591131"/>
    </source>
</evidence>
<comment type="caution">
    <text evidence="1">The sequence shown here is derived from an EMBL/GenBank/DDBJ whole genome shotgun (WGS) entry which is preliminary data.</text>
</comment>
<accession>A0A7J6MXE3</accession>
<reference evidence="1 2" key="1">
    <citation type="submission" date="2020-04" db="EMBL/GenBank/DDBJ databases">
        <title>Perkinsus chesapeaki whole genome sequence.</title>
        <authorList>
            <person name="Bogema D.R."/>
        </authorList>
    </citation>
    <scope>NUCLEOTIDE SEQUENCE [LARGE SCALE GENOMIC DNA]</scope>
    <source>
        <strain evidence="1">ATCC PRA-425</strain>
    </source>
</reference>